<reference evidence="1 2" key="1">
    <citation type="submission" date="2015-04" db="EMBL/GenBank/DDBJ databases">
        <authorList>
            <person name="Heijne W.H."/>
            <person name="Fedorova N.D."/>
            <person name="Nierman W.C."/>
            <person name="Vollebregt A.W."/>
            <person name="Zhao Z."/>
            <person name="Wu L."/>
            <person name="Kumar M."/>
            <person name="Stam H."/>
            <person name="van den Berg M.A."/>
            <person name="Pel H.J."/>
        </authorList>
    </citation>
    <scope>NUCLEOTIDE SEQUENCE [LARGE SCALE GENOMIC DNA]</scope>
    <source>
        <strain evidence="1 2">CBS 393.64</strain>
    </source>
</reference>
<gene>
    <name evidence="1" type="ORF">T310_0069</name>
</gene>
<evidence type="ECO:0000313" key="2">
    <source>
        <dbReference type="Proteomes" id="UP000053958"/>
    </source>
</evidence>
<name>A0A0F4Z6Z7_RASE3</name>
<protein>
    <submittedName>
        <fullName evidence="1">Uncharacterized protein</fullName>
    </submittedName>
</protein>
<dbReference type="RefSeq" id="XP_013332478.1">
    <property type="nucleotide sequence ID" value="XM_013477024.1"/>
</dbReference>
<evidence type="ECO:0000313" key="1">
    <source>
        <dbReference type="EMBL" id="KKA25866.1"/>
    </source>
</evidence>
<dbReference type="AlphaFoldDB" id="A0A0F4Z6Z7"/>
<sequence>MTSLNSDTHESQCFNRKIGHRVQIQEVYVCYSVVYRPCILLINDESIPVRTHSNRLDQRRSYLLGVLQQIDTEPRTRWYINEAVLRQRDVVDDVAPEMGGGGFKNALLEPGRILLDGKVRDGCSNLETRRKADRGKRVVRHDLDVVRLGQGGDFFRTGDPAAEGDVDAHEFERVAGKKRLELVYRAESLARADGDRDSIRNPGHGVGALRADGILDEHGAGIGDAIAEGDCLGGGQAAVELDEQIDLVAHDGADLSHVLDGILHLLDVRLEVDLVVALVEEGVDVAKRREPEVFLPLAFFEHLFDRLLVDVAVDAGFGPTCAPEQLVDGHAKRLALDVPESDVDGRDGGVDGLALEVAEPVHHVPVVLDVEGPLADQILGEAFDGSAGGGDVAPVACLAITDDALVGLDAGEHELPDVEGLDGFDDGKDHIRVSSSAHSSAVIQIIQPHQLLSSTVSSRLRCSDNGDSVGTARSSWKEYSIQTGDLSEQCTEYRYYAIIIGGVDRCPSSRNSVFSRAPARAFPADGISLYSVESDSQVQLSPDAPVHHLRKSAIMRLASVLPWGPAICIRKLRLSGVV</sequence>
<keyword evidence="2" id="KW-1185">Reference proteome</keyword>
<dbReference type="Proteomes" id="UP000053958">
    <property type="component" value="Unassembled WGS sequence"/>
</dbReference>
<dbReference type="GeneID" id="25312133"/>
<proteinExistence type="predicted"/>
<dbReference type="EMBL" id="LASV01000007">
    <property type="protein sequence ID" value="KKA25866.1"/>
    <property type="molecule type" value="Genomic_DNA"/>
</dbReference>
<accession>A0A0F4Z6Z7</accession>
<organism evidence="1 2">
    <name type="scientific">Rasamsonia emersonii (strain ATCC 16479 / CBS 393.64 / IMI 116815)</name>
    <dbReference type="NCBI Taxonomy" id="1408163"/>
    <lineage>
        <taxon>Eukaryota</taxon>
        <taxon>Fungi</taxon>
        <taxon>Dikarya</taxon>
        <taxon>Ascomycota</taxon>
        <taxon>Pezizomycotina</taxon>
        <taxon>Eurotiomycetes</taxon>
        <taxon>Eurotiomycetidae</taxon>
        <taxon>Eurotiales</taxon>
        <taxon>Trichocomaceae</taxon>
        <taxon>Rasamsonia</taxon>
    </lineage>
</organism>
<comment type="caution">
    <text evidence="1">The sequence shown here is derived from an EMBL/GenBank/DDBJ whole genome shotgun (WGS) entry which is preliminary data.</text>
</comment>